<feature type="compositionally biased region" description="Pro residues" evidence="1">
    <location>
        <begin position="97"/>
        <end position="137"/>
    </location>
</feature>
<dbReference type="PRINTS" id="PR00837">
    <property type="entry name" value="V5TPXLIKE"/>
</dbReference>
<accession>A0A2J8A6Q0</accession>
<dbReference type="InterPro" id="IPR035940">
    <property type="entry name" value="CAP_sf"/>
</dbReference>
<dbReference type="EMBL" id="PGGS01000140">
    <property type="protein sequence ID" value="PNH08194.1"/>
    <property type="molecule type" value="Genomic_DNA"/>
</dbReference>
<keyword evidence="4" id="KW-1185">Reference proteome</keyword>
<feature type="domain" description="SCP" evidence="2">
    <location>
        <begin position="155"/>
        <end position="306"/>
    </location>
</feature>
<dbReference type="AlphaFoldDB" id="A0A2J8A6Q0"/>
<evidence type="ECO:0000313" key="4">
    <source>
        <dbReference type="Proteomes" id="UP000236333"/>
    </source>
</evidence>
<dbReference type="PANTHER" id="PTHR10334">
    <property type="entry name" value="CYSTEINE-RICH SECRETORY PROTEIN-RELATED"/>
    <property type="match status" value="1"/>
</dbReference>
<dbReference type="InterPro" id="IPR014044">
    <property type="entry name" value="CAP_dom"/>
</dbReference>
<comment type="caution">
    <text evidence="3">The sequence shown here is derived from an EMBL/GenBank/DDBJ whole genome shotgun (WGS) entry which is preliminary data.</text>
</comment>
<gene>
    <name evidence="3" type="ORF">TSOC_005287</name>
</gene>
<dbReference type="InterPro" id="IPR001283">
    <property type="entry name" value="CRISP-related"/>
</dbReference>
<name>A0A2J8A6Q0_9CHLO</name>
<evidence type="ECO:0000313" key="3">
    <source>
        <dbReference type="EMBL" id="PNH08194.1"/>
    </source>
</evidence>
<feature type="region of interest" description="Disordered" evidence="1">
    <location>
        <begin position="53"/>
        <end position="153"/>
    </location>
</feature>
<evidence type="ECO:0000259" key="2">
    <source>
        <dbReference type="SMART" id="SM00198"/>
    </source>
</evidence>
<dbReference type="Pfam" id="PF00188">
    <property type="entry name" value="CAP"/>
    <property type="match status" value="1"/>
</dbReference>
<organism evidence="3 4">
    <name type="scientific">Tetrabaena socialis</name>
    <dbReference type="NCBI Taxonomy" id="47790"/>
    <lineage>
        <taxon>Eukaryota</taxon>
        <taxon>Viridiplantae</taxon>
        <taxon>Chlorophyta</taxon>
        <taxon>core chlorophytes</taxon>
        <taxon>Chlorophyceae</taxon>
        <taxon>CS clade</taxon>
        <taxon>Chlamydomonadales</taxon>
        <taxon>Tetrabaenaceae</taxon>
        <taxon>Tetrabaena</taxon>
    </lineage>
</organism>
<dbReference type="SUPFAM" id="SSF55797">
    <property type="entry name" value="PR-1-like"/>
    <property type="match status" value="1"/>
</dbReference>
<sequence length="319" mass="33513">MVGRPAPGGWWVICMALPMRRFLSMVVVLACFSAWGPGAEGRRVLLGLRGAIDSPPPSLPPPGLPPPPPRRSRRPVERGASRPDGPPPSTPWALRPVEPPLAPPPASPSSLSPPPPRPRSSRPPSPAPPKPPRPPPSTGSGGGGSSALMSGGSCSDAQATLDFINRYRTSHQAPPLAWSSRLAADSQAYAQQLAGGGCGADLEHSGTAGELLYWETGGSPLECRYAAVDWYSEAMWYDFDTTMPYTDNVLGQQGQDFADTSHFTQLIWRSTSSVGCGVAAAGSRYGSMGGCLFVVCRFNAPGNLRSDSAFLSNVLPKAA</sequence>
<protein>
    <submittedName>
        <fullName evidence="3">Golgi-associated plant pathogenesis-related protein 1</fullName>
    </submittedName>
</protein>
<evidence type="ECO:0000256" key="1">
    <source>
        <dbReference type="SAM" id="MobiDB-lite"/>
    </source>
</evidence>
<dbReference type="OrthoDB" id="337038at2759"/>
<dbReference type="SMART" id="SM00198">
    <property type="entry name" value="SCP"/>
    <property type="match status" value="1"/>
</dbReference>
<dbReference type="Proteomes" id="UP000236333">
    <property type="component" value="Unassembled WGS sequence"/>
</dbReference>
<feature type="compositionally biased region" description="Pro residues" evidence="1">
    <location>
        <begin position="54"/>
        <end position="69"/>
    </location>
</feature>
<proteinExistence type="predicted"/>
<reference evidence="3 4" key="1">
    <citation type="journal article" date="2017" name="Mol. Biol. Evol.">
        <title>The 4-celled Tetrabaena socialis nuclear genome reveals the essential components for genetic control of cell number at the origin of multicellularity in the volvocine lineage.</title>
        <authorList>
            <person name="Featherston J."/>
            <person name="Arakaki Y."/>
            <person name="Hanschen E.R."/>
            <person name="Ferris P.J."/>
            <person name="Michod R.E."/>
            <person name="Olson B.J.S.C."/>
            <person name="Nozaki H."/>
            <person name="Durand P.M."/>
        </authorList>
    </citation>
    <scope>NUCLEOTIDE SEQUENCE [LARGE SCALE GENOMIC DNA]</scope>
    <source>
        <strain evidence="3 4">NIES-571</strain>
    </source>
</reference>
<dbReference type="Gene3D" id="3.40.33.10">
    <property type="entry name" value="CAP"/>
    <property type="match status" value="1"/>
</dbReference>